<keyword evidence="4" id="KW-0997">Cell inner membrane</keyword>
<organism evidence="11">
    <name type="scientific">Serratia symbiotica SCt-VLC</name>
    <dbReference type="NCBI Taxonomy" id="1347341"/>
    <lineage>
        <taxon>Bacteria</taxon>
        <taxon>Pseudomonadati</taxon>
        <taxon>Pseudomonadota</taxon>
        <taxon>Gammaproteobacteria</taxon>
        <taxon>Enterobacterales</taxon>
        <taxon>Yersiniaceae</taxon>
        <taxon>Serratia</taxon>
        <taxon>Serratia symbiotica</taxon>
    </lineage>
</organism>
<feature type="domain" description="VTT" evidence="10">
    <location>
        <begin position="48"/>
        <end position="173"/>
    </location>
</feature>
<dbReference type="Pfam" id="PF09335">
    <property type="entry name" value="VTT_dom"/>
    <property type="match status" value="1"/>
</dbReference>
<feature type="transmembrane region" description="Helical" evidence="9">
    <location>
        <begin position="24"/>
        <end position="48"/>
    </location>
</feature>
<reference evidence="11" key="1">
    <citation type="submission" date="2013-06" db="EMBL/GenBank/DDBJ databases">
        <authorList>
            <person name="Mazano-Marin A."/>
        </authorList>
    </citation>
    <scope>NUCLEOTIDE SEQUENCE</scope>
    <source>
        <strain evidence="11">SCt-VLC</strain>
    </source>
</reference>
<evidence type="ECO:0000256" key="2">
    <source>
        <dbReference type="ARBA" id="ARBA00010792"/>
    </source>
</evidence>
<dbReference type="OrthoDB" id="13976at2"/>
<dbReference type="EMBL" id="FR904237">
    <property type="protein sequence ID" value="CDG48669.1"/>
    <property type="molecule type" value="Genomic_DNA"/>
</dbReference>
<dbReference type="AlphaFoldDB" id="A0A068RD62"/>
<dbReference type="GO" id="GO:0005886">
    <property type="term" value="C:plasma membrane"/>
    <property type="evidence" value="ECO:0007669"/>
    <property type="project" value="UniProtKB-SubCell"/>
</dbReference>
<protein>
    <recommendedName>
        <fullName evidence="8">Inner membrane protein YghB</fullName>
    </recommendedName>
</protein>
<dbReference type="PANTHER" id="PTHR30353:SF10">
    <property type="entry name" value="INNER MEMBRANE PROTEIN YGHB"/>
    <property type="match status" value="1"/>
</dbReference>
<evidence type="ECO:0000256" key="6">
    <source>
        <dbReference type="ARBA" id="ARBA00022989"/>
    </source>
</evidence>
<name>A0A068RD62_9GAMM</name>
<keyword evidence="6 9" id="KW-1133">Transmembrane helix</keyword>
<evidence type="ECO:0000256" key="9">
    <source>
        <dbReference type="RuleBase" id="RU367016"/>
    </source>
</evidence>
<feature type="transmembrane region" description="Helical" evidence="9">
    <location>
        <begin position="155"/>
        <end position="175"/>
    </location>
</feature>
<feature type="transmembrane region" description="Helical" evidence="9">
    <location>
        <begin position="60"/>
        <end position="87"/>
    </location>
</feature>
<evidence type="ECO:0000256" key="5">
    <source>
        <dbReference type="ARBA" id="ARBA00022692"/>
    </source>
</evidence>
<dbReference type="PANTHER" id="PTHR30353">
    <property type="entry name" value="INNER MEMBRANE PROTEIN DEDA-RELATED"/>
    <property type="match status" value="1"/>
</dbReference>
<evidence type="ECO:0000256" key="3">
    <source>
        <dbReference type="ARBA" id="ARBA00022475"/>
    </source>
</evidence>
<evidence type="ECO:0000256" key="7">
    <source>
        <dbReference type="ARBA" id="ARBA00023136"/>
    </source>
</evidence>
<evidence type="ECO:0000256" key="8">
    <source>
        <dbReference type="ARBA" id="ARBA00040772"/>
    </source>
</evidence>
<comment type="similarity">
    <text evidence="2 9">Belongs to the DedA family.</text>
</comment>
<dbReference type="InterPro" id="IPR032818">
    <property type="entry name" value="DedA-like"/>
</dbReference>
<sequence>MDVLRTIIQALWHQNFTALADPSVIWVVYAVLFTTLFLENGLLPAAFLPGDSLLLLSGALIAKGVMGFASTLFILSVAAGLGCWLSYLQGRWLGHTDLVKGWLLHLPAQYHQHAHSLFNRHGLVALLISRFLGFVRTLLPTMAGISGLSSTRFQLFNWLSAAIWVSVLVGLGYVFSQLPWVKRYESVVMTGLMILPLALLMFGLLGTLLVIWRSRKRAASS</sequence>
<reference evidence="11" key="2">
    <citation type="journal article" date="2014" name="Genome Biol. Evol.">
        <title>Settling down: the genome of Serratia symbiotica from the aphid Cinara tujafilina zooms in on the process of accommodation to a cooperative intracellular life.</title>
        <authorList>
            <person name="Manzano-Marin A."/>
            <person name="Latorre A."/>
        </authorList>
    </citation>
    <scope>NUCLEOTIDE SEQUENCE</scope>
    <source>
        <strain evidence="11">SCt-VLC</strain>
    </source>
</reference>
<evidence type="ECO:0000256" key="1">
    <source>
        <dbReference type="ARBA" id="ARBA00004429"/>
    </source>
</evidence>
<accession>A0A068RD62</accession>
<evidence type="ECO:0000256" key="4">
    <source>
        <dbReference type="ARBA" id="ARBA00022519"/>
    </source>
</evidence>
<dbReference type="RefSeq" id="WP_061770787.1">
    <property type="nucleotide sequence ID" value="NZ_FR904237.1"/>
</dbReference>
<gene>
    <name evidence="11" type="primary">yghB</name>
    <name evidence="11" type="ORF">SCTVLC_1996</name>
</gene>
<evidence type="ECO:0000313" key="11">
    <source>
        <dbReference type="EMBL" id="CDG48669.1"/>
    </source>
</evidence>
<keyword evidence="7 9" id="KW-0472">Membrane</keyword>
<feature type="transmembrane region" description="Helical" evidence="9">
    <location>
        <begin position="187"/>
        <end position="212"/>
    </location>
</feature>
<dbReference type="InterPro" id="IPR032816">
    <property type="entry name" value="VTT_dom"/>
</dbReference>
<comment type="subcellular location">
    <subcellularLocation>
        <location evidence="1">Cell inner membrane</location>
        <topology evidence="1">Multi-pass membrane protein</topology>
    </subcellularLocation>
    <subcellularLocation>
        <location evidence="9">Cell membrane</location>
        <topology evidence="9">Multi-pass membrane protein</topology>
    </subcellularLocation>
</comment>
<keyword evidence="3 9" id="KW-1003">Cell membrane</keyword>
<evidence type="ECO:0000259" key="10">
    <source>
        <dbReference type="Pfam" id="PF09335"/>
    </source>
</evidence>
<keyword evidence="5 9" id="KW-0812">Transmembrane</keyword>
<proteinExistence type="inferred from homology"/>